<reference evidence="2" key="1">
    <citation type="journal article" date="2019" name="PLoS Negl. Trop. Dis.">
        <title>Revisiting the worldwide diversity of Leptospira species in the environment.</title>
        <authorList>
            <person name="Vincent A.T."/>
            <person name="Schiettekatte O."/>
            <person name="Bourhy P."/>
            <person name="Veyrier F.J."/>
            <person name="Picardeau M."/>
        </authorList>
    </citation>
    <scope>NUCLEOTIDE SEQUENCE [LARGE SCALE GENOMIC DNA]</scope>
    <source>
        <strain evidence="2">201800293</strain>
    </source>
</reference>
<name>A0A6N4PS52_9LEPT</name>
<protein>
    <submittedName>
        <fullName evidence="2">Efflux RND transporter permease subunit</fullName>
    </submittedName>
</protein>
<evidence type="ECO:0000313" key="2">
    <source>
        <dbReference type="EMBL" id="TGK66694.1"/>
    </source>
</evidence>
<keyword evidence="3" id="KW-1185">Reference proteome</keyword>
<dbReference type="EMBL" id="RQFF01000037">
    <property type="protein sequence ID" value="TGK66694.1"/>
    <property type="molecule type" value="Genomic_DNA"/>
</dbReference>
<feature type="transmembrane region" description="Helical" evidence="1">
    <location>
        <begin position="769"/>
        <end position="784"/>
    </location>
</feature>
<dbReference type="InterPro" id="IPR027463">
    <property type="entry name" value="AcrB_DN_DC_subdom"/>
</dbReference>
<feature type="transmembrane region" description="Helical" evidence="1">
    <location>
        <begin position="476"/>
        <end position="497"/>
    </location>
</feature>
<keyword evidence="1" id="KW-1133">Transmembrane helix</keyword>
<dbReference type="Gene3D" id="3.30.70.1430">
    <property type="entry name" value="Multidrug efflux transporter AcrB pore domain"/>
    <property type="match status" value="1"/>
</dbReference>
<feature type="transmembrane region" description="Helical" evidence="1">
    <location>
        <begin position="396"/>
        <end position="412"/>
    </location>
</feature>
<evidence type="ECO:0000313" key="3">
    <source>
        <dbReference type="Proteomes" id="UP000297239"/>
    </source>
</evidence>
<feature type="transmembrane region" description="Helical" evidence="1">
    <location>
        <begin position="369"/>
        <end position="384"/>
    </location>
</feature>
<dbReference type="Gene3D" id="3.30.2090.10">
    <property type="entry name" value="Multidrug efflux transporter AcrB TolC docking domain, DN and DC subdomains"/>
    <property type="match status" value="1"/>
</dbReference>
<feature type="transmembrane region" description="Helical" evidence="1">
    <location>
        <begin position="313"/>
        <end position="334"/>
    </location>
</feature>
<dbReference type="Gene3D" id="3.30.70.1320">
    <property type="entry name" value="Multidrug efflux transporter AcrB pore domain like"/>
    <property type="match status" value="1"/>
</dbReference>
<sequence>MNHSWIQRFRHRILALVFFFVFLSILSWKGISFAETVVTENRESIQITTRFPNKTALQIEESVTKPWEQILKSISGYKQIESISEEGTSFIHLTIEPGVGTGETIQNIRNEYLLQRQRFPQDSLSPRIQSGKSEEEYIIILQRIKEKPNSTRKELEQKIRNITGVLSFLHHSDKEQEIVLEIKPERIQRSGLPSLSIIFSALRNHRFGFSSDLRNGFWFQKDQPLEPKDWSEVSIPSRLGEGLRVSAISSVSFGENELRHGTRINGQSSETIIIKAKNNTALYHIINELKSILGEHKDWVLLYSSHEDFINDLVRSFFLFFIMDFFLVVFCRFFGKSKIELLIHLFIYYISLILFLGICIWLAYPIGRVFLFSFIFWKYFLFVHPIRRFGVWIRRVFYSFLIFSLLIILNWIPKSFFIFSLCHIYFIFFHFFLTILFKPIKTDSNFKINFEFLKWFSFLKRREVEGSKTIGKTNKLIFLGLFWVGVFSSLVSSFHFYSLNPSLGKIQIAKLEFPTSIPEEESIRITKQVEDSILKQNLTDLLVLKQNPSSSDFYFRLNDLGKNQTFQDLPTESGYFHILGGNNTNVSRKLRFSNANTESLEKTILGLIPWLQNKPGVEEVVLCFQPQAEGIELHSENRYGNLLDLERVDLFRERSLSLQSAIVGKMIWKNKLTDVRFLVKQDKEKERYLEKPIQTNSGTSVHSQSFTKSEKIKVPGRIYRKNGETSLEILVKGKEVEWKDLESKIHKVLENELVRLSEMTEEKGSEKKYQPFFLFLIIFIFLYRKKEKFRSMIPVLCFILLWRINLSALSDDYLLFGSIATLLLFLILCFPAKSLRVDKQIPLALLLFVFYFFPGDGGKFFLEGLVLVFSFFLLNSKLQDRWNFFRTKHSF</sequence>
<dbReference type="RefSeq" id="WP_135637148.1">
    <property type="nucleotide sequence ID" value="NZ_RQFE01000031.1"/>
</dbReference>
<organism evidence="2 3">
    <name type="scientific">Leptospira kanakyensis</name>
    <dbReference type="NCBI Taxonomy" id="2484968"/>
    <lineage>
        <taxon>Bacteria</taxon>
        <taxon>Pseudomonadati</taxon>
        <taxon>Spirochaetota</taxon>
        <taxon>Spirochaetia</taxon>
        <taxon>Leptospirales</taxon>
        <taxon>Leptospiraceae</taxon>
        <taxon>Leptospira</taxon>
    </lineage>
</organism>
<proteinExistence type="predicted"/>
<feature type="transmembrane region" description="Helical" evidence="1">
    <location>
        <begin position="341"/>
        <end position="363"/>
    </location>
</feature>
<feature type="transmembrane region" description="Helical" evidence="1">
    <location>
        <begin position="813"/>
        <end position="830"/>
    </location>
</feature>
<dbReference type="Gene3D" id="1.20.1640.10">
    <property type="entry name" value="Multidrug efflux transporter AcrB transmembrane domain"/>
    <property type="match status" value="1"/>
</dbReference>
<dbReference type="PANTHER" id="PTHR32063:SF24">
    <property type="entry name" value="CATION EFFLUX SYSTEM (ACRB_ACRD_ACRF FAMILY)"/>
    <property type="match status" value="1"/>
</dbReference>
<dbReference type="GO" id="GO:0005886">
    <property type="term" value="C:plasma membrane"/>
    <property type="evidence" value="ECO:0007669"/>
    <property type="project" value="TreeGrafter"/>
</dbReference>
<keyword evidence="1" id="KW-0812">Transmembrane</keyword>
<dbReference type="InterPro" id="IPR001036">
    <property type="entry name" value="Acrflvin-R"/>
</dbReference>
<feature type="transmembrane region" description="Helical" evidence="1">
    <location>
        <begin position="418"/>
        <end position="437"/>
    </location>
</feature>
<dbReference type="SUPFAM" id="SSF82693">
    <property type="entry name" value="Multidrug efflux transporter AcrB pore domain, PN1, PN2, PC1 and PC2 subdomains"/>
    <property type="match status" value="1"/>
</dbReference>
<accession>A0A6N4PS52</accession>
<feature type="transmembrane region" description="Helical" evidence="1">
    <location>
        <begin position="860"/>
        <end position="878"/>
    </location>
</feature>
<dbReference type="Proteomes" id="UP000297239">
    <property type="component" value="Unassembled WGS sequence"/>
</dbReference>
<dbReference type="GO" id="GO:0042910">
    <property type="term" value="F:xenobiotic transmembrane transporter activity"/>
    <property type="evidence" value="ECO:0007669"/>
    <property type="project" value="TreeGrafter"/>
</dbReference>
<dbReference type="PANTHER" id="PTHR32063">
    <property type="match status" value="1"/>
</dbReference>
<keyword evidence="1" id="KW-0472">Membrane</keyword>
<dbReference type="AlphaFoldDB" id="A0A6N4PS52"/>
<comment type="caution">
    <text evidence="2">The sequence shown here is derived from an EMBL/GenBank/DDBJ whole genome shotgun (WGS) entry which is preliminary data.</text>
</comment>
<dbReference type="OrthoDB" id="315310at2"/>
<evidence type="ECO:0000256" key="1">
    <source>
        <dbReference type="SAM" id="Phobius"/>
    </source>
</evidence>
<gene>
    <name evidence="2" type="ORF">EHQ18_16295</name>
</gene>
<dbReference type="Pfam" id="PF00873">
    <property type="entry name" value="ACR_tran"/>
    <property type="match status" value="1"/>
</dbReference>